<dbReference type="CDD" id="cd06583">
    <property type="entry name" value="PGRP"/>
    <property type="match status" value="1"/>
</dbReference>
<keyword evidence="5" id="KW-1185">Reference proteome</keyword>
<reference evidence="4" key="1">
    <citation type="submission" date="2022-01" db="EMBL/GenBank/DDBJ databases">
        <authorList>
            <person name="Wang Y."/>
        </authorList>
    </citation>
    <scope>NUCLEOTIDE SEQUENCE</scope>
    <source>
        <strain evidence="4">WB101</strain>
    </source>
</reference>
<dbReference type="SMART" id="SM00644">
    <property type="entry name" value="Ami_2"/>
    <property type="match status" value="1"/>
</dbReference>
<dbReference type="InterPro" id="IPR036505">
    <property type="entry name" value="Amidase/PGRP_sf"/>
</dbReference>
<dbReference type="SUPFAM" id="SSF51445">
    <property type="entry name" value="(Trans)glycosidases"/>
    <property type="match status" value="1"/>
</dbReference>
<dbReference type="InterPro" id="IPR017853">
    <property type="entry name" value="GH"/>
</dbReference>
<dbReference type="InterPro" id="IPR003790">
    <property type="entry name" value="GHL10"/>
</dbReference>
<dbReference type="InterPro" id="IPR002502">
    <property type="entry name" value="Amidase_domain"/>
</dbReference>
<evidence type="ECO:0000259" key="3">
    <source>
        <dbReference type="SMART" id="SM00701"/>
    </source>
</evidence>
<organism evidence="4 5">
    <name type="scientific">Rhodohalobacter sulfatireducens</name>
    <dbReference type="NCBI Taxonomy" id="2911366"/>
    <lineage>
        <taxon>Bacteria</taxon>
        <taxon>Pseudomonadati</taxon>
        <taxon>Balneolota</taxon>
        <taxon>Balneolia</taxon>
        <taxon>Balneolales</taxon>
        <taxon>Balneolaceae</taxon>
        <taxon>Rhodohalobacter</taxon>
    </lineage>
</organism>
<gene>
    <name evidence="4" type="ORF">L6773_07650</name>
</gene>
<dbReference type="InterPro" id="IPR006619">
    <property type="entry name" value="PGRP_domain_met/bac"/>
</dbReference>
<dbReference type="EMBL" id="JAKLWS010000007">
    <property type="protein sequence ID" value="MCG2588432.1"/>
    <property type="molecule type" value="Genomic_DNA"/>
</dbReference>
<dbReference type="Gene3D" id="3.20.20.80">
    <property type="entry name" value="Glycosidases"/>
    <property type="match status" value="1"/>
</dbReference>
<protein>
    <submittedName>
        <fullName evidence="4">Family 10 glycosylhydrolase</fullName>
    </submittedName>
</protein>
<dbReference type="PANTHER" id="PTHR43405">
    <property type="entry name" value="GLYCOSYL HYDROLASE DIGH"/>
    <property type="match status" value="1"/>
</dbReference>
<dbReference type="SUPFAM" id="SSF55846">
    <property type="entry name" value="N-acetylmuramoyl-L-alanine amidase-like"/>
    <property type="match status" value="1"/>
</dbReference>
<reference evidence="4" key="2">
    <citation type="submission" date="2024-05" db="EMBL/GenBank/DDBJ databases">
        <title>Rhodohalobacter halophilus gen. nov., sp. nov., a moderately halophilic member of the family Balneolaceae.</title>
        <authorList>
            <person name="Xia J."/>
        </authorList>
    </citation>
    <scope>NUCLEOTIDE SEQUENCE</scope>
    <source>
        <strain evidence="4">WB101</strain>
    </source>
</reference>
<evidence type="ECO:0000259" key="2">
    <source>
        <dbReference type="SMART" id="SM00644"/>
    </source>
</evidence>
<dbReference type="Pfam" id="PF02638">
    <property type="entry name" value="GHL10"/>
    <property type="match status" value="1"/>
</dbReference>
<accession>A0ABS9KC48</accession>
<dbReference type="InterPro" id="IPR052177">
    <property type="entry name" value="Divisome_Glycosyl_Hydrolase"/>
</dbReference>
<proteinExistence type="predicted"/>
<evidence type="ECO:0000256" key="1">
    <source>
        <dbReference type="ARBA" id="ARBA00022729"/>
    </source>
</evidence>
<sequence length="838" mass="95583">MILTFSYPKKVTPNLLMAAMVILLVAFGCRSSKPIVEPVEETIPSSKETISKIPDSSTLDAESLKPNREFRAVWVATVANIDWPSEPGLTVHDQKEEMIDILDRAAALNFNALIFQVRPAADALYPSPLEPWSYYLTGKMGQPPLPAYDPLEFAVTEAHKRGLELHAWFNPYRAGHPSDKSKISPDHISNIQPDWVHQYGDYLWLDPGIPEVRQHTIDVILDVVKRYDIDGVHFDDYFYPYPSYADGADFPDDKSWQKALENGTKLSRKDWRRSNVDTLMKELSEEIKQVKKHVKFGISPFGIWRPGYPEKTTGFDAYNELYADARLWLKEGWVDYFTPQIYYRMDQVGQPFPIMLDWWVEQNDHNRHIWPGLYTSRIRTSWPANEITGQLYTSRAFPNVTGAVHFSMKAFMENPDDFNQIIAAGPNAYPSLVPASTWISDQEPAAPSVSFYDYNSYWSIKLEPQNGDDIRWWVVRTKFNDQWEVEYYSASHSEIEFFGWEGMKRPSEIIVSGVNRTGVEGELSEPIKTATYEAARLDSIELPKNFIKREDWADKEPLGYDANAIRRNLTHGDTLQFRDFSLILSRMLKSTPYPGHFMGISSEEETDSTDIHESVTVQLYRNGVSEQFLLQPGEAMNWYGYHIGLIETNFDSGIAQFEVATVTSLPVDRASALSTGSAEYRLRVPHAINKITLHHSGSAEPLDPEDDPVQILNNLFEWGAEDRNWWDLPYHYLIDLSGNIYEGRDANYAGETNTTYDPRGHLLISVMGNYNQQEPTEAQIDAIAQMMAHAIQQYGLSVDDIYGHGDWAETSCPGDHLQEYLNNGVIKDKVKTLISSGN</sequence>
<dbReference type="PANTHER" id="PTHR43405:SF1">
    <property type="entry name" value="GLYCOSYL HYDROLASE DIGH"/>
    <property type="match status" value="1"/>
</dbReference>
<evidence type="ECO:0000313" key="4">
    <source>
        <dbReference type="EMBL" id="MCG2588432.1"/>
    </source>
</evidence>
<dbReference type="Gene3D" id="3.40.80.10">
    <property type="entry name" value="Peptidoglycan recognition protein-like"/>
    <property type="match status" value="1"/>
</dbReference>
<dbReference type="Pfam" id="PF01510">
    <property type="entry name" value="Amidase_2"/>
    <property type="match status" value="1"/>
</dbReference>
<dbReference type="SMART" id="SM00701">
    <property type="entry name" value="PGRP"/>
    <property type="match status" value="1"/>
</dbReference>
<dbReference type="Proteomes" id="UP001165366">
    <property type="component" value="Unassembled WGS sequence"/>
</dbReference>
<comment type="caution">
    <text evidence="4">The sequence shown here is derived from an EMBL/GenBank/DDBJ whole genome shotgun (WGS) entry which is preliminary data.</text>
</comment>
<keyword evidence="1" id="KW-0732">Signal</keyword>
<feature type="domain" description="Peptidoglycan recognition protein family" evidence="3">
    <location>
        <begin position="662"/>
        <end position="808"/>
    </location>
</feature>
<dbReference type="RefSeq" id="WP_237853274.1">
    <property type="nucleotide sequence ID" value="NZ_JAKLWS010000007.1"/>
</dbReference>
<evidence type="ECO:0000313" key="5">
    <source>
        <dbReference type="Proteomes" id="UP001165366"/>
    </source>
</evidence>
<feature type="domain" description="N-acetylmuramoyl-L-alanine amidase" evidence="2">
    <location>
        <begin position="677"/>
        <end position="820"/>
    </location>
</feature>
<name>A0ABS9KC48_9BACT</name>